<protein>
    <submittedName>
        <fullName evidence="2">Uncharacterized protein</fullName>
    </submittedName>
</protein>
<feature type="region of interest" description="Disordered" evidence="1">
    <location>
        <begin position="39"/>
        <end position="139"/>
    </location>
</feature>
<feature type="region of interest" description="Disordered" evidence="1">
    <location>
        <begin position="1"/>
        <end position="23"/>
    </location>
</feature>
<evidence type="ECO:0000313" key="3">
    <source>
        <dbReference type="Proteomes" id="UP001266305"/>
    </source>
</evidence>
<name>A0ABQ9TUJ4_SAGOE</name>
<dbReference type="EMBL" id="JASSZA010000019">
    <property type="protein sequence ID" value="KAK2088170.1"/>
    <property type="molecule type" value="Genomic_DNA"/>
</dbReference>
<feature type="compositionally biased region" description="Pro residues" evidence="1">
    <location>
        <begin position="61"/>
        <end position="75"/>
    </location>
</feature>
<organism evidence="2 3">
    <name type="scientific">Saguinus oedipus</name>
    <name type="common">Cotton-top tamarin</name>
    <name type="synonym">Oedipomidas oedipus</name>
    <dbReference type="NCBI Taxonomy" id="9490"/>
    <lineage>
        <taxon>Eukaryota</taxon>
        <taxon>Metazoa</taxon>
        <taxon>Chordata</taxon>
        <taxon>Craniata</taxon>
        <taxon>Vertebrata</taxon>
        <taxon>Euteleostomi</taxon>
        <taxon>Mammalia</taxon>
        <taxon>Eutheria</taxon>
        <taxon>Euarchontoglires</taxon>
        <taxon>Primates</taxon>
        <taxon>Haplorrhini</taxon>
        <taxon>Platyrrhini</taxon>
        <taxon>Cebidae</taxon>
        <taxon>Callitrichinae</taxon>
        <taxon>Saguinus</taxon>
    </lineage>
</organism>
<keyword evidence="3" id="KW-1185">Reference proteome</keyword>
<reference evidence="2 3" key="1">
    <citation type="submission" date="2023-05" db="EMBL/GenBank/DDBJ databases">
        <title>B98-5 Cell Line De Novo Hybrid Assembly: An Optical Mapping Approach.</title>
        <authorList>
            <person name="Kananen K."/>
            <person name="Auerbach J.A."/>
            <person name="Kautto E."/>
            <person name="Blachly J.S."/>
        </authorList>
    </citation>
    <scope>NUCLEOTIDE SEQUENCE [LARGE SCALE GENOMIC DNA]</scope>
    <source>
        <strain evidence="2">B95-8</strain>
        <tissue evidence="2">Cell line</tissue>
    </source>
</reference>
<accession>A0ABQ9TUJ4</accession>
<comment type="caution">
    <text evidence="2">The sequence shown here is derived from an EMBL/GenBank/DDBJ whole genome shotgun (WGS) entry which is preliminary data.</text>
</comment>
<feature type="compositionally biased region" description="Basic residues" evidence="1">
    <location>
        <begin position="115"/>
        <end position="124"/>
    </location>
</feature>
<evidence type="ECO:0000313" key="2">
    <source>
        <dbReference type="EMBL" id="KAK2088170.1"/>
    </source>
</evidence>
<gene>
    <name evidence="2" type="ORF">P7K49_034077</name>
</gene>
<feature type="non-terminal residue" evidence="2">
    <location>
        <position position="161"/>
    </location>
</feature>
<dbReference type="Proteomes" id="UP001266305">
    <property type="component" value="Unassembled WGS sequence"/>
</dbReference>
<sequence length="161" mass="17361">MKRRRVLGARPCPAVVKASPGDARSFTRVGAACDEPRKWQYWPRSGAKRQAGVRLSGTGRPPQPPPRPLPPPQPPDRAQQRLLLSARPAGPREPQSAPPGRAKLIAGAIPARPGYSRRRHHRGAGHGPGAGRRAGAALFPASPEASLSLRWEPSWRASQLQ</sequence>
<evidence type="ECO:0000256" key="1">
    <source>
        <dbReference type="SAM" id="MobiDB-lite"/>
    </source>
</evidence>
<proteinExistence type="predicted"/>